<dbReference type="AlphaFoldDB" id="A0A0B2V055"/>
<sequence>MIAHIFKFSFFMLFQILHVLITIITLAHIVYSTSRAASHLCGRGLLFNSKSEFIMNEIGELTQGSISRPSFSFGRNCQICHLSSELEVSAVNKVLCGSCSD</sequence>
<gene>
    <name evidence="2" type="ORF">Tcan_00969</name>
</gene>
<keyword evidence="1" id="KW-0812">Transmembrane</keyword>
<organism evidence="2 3">
    <name type="scientific">Toxocara canis</name>
    <name type="common">Canine roundworm</name>
    <dbReference type="NCBI Taxonomy" id="6265"/>
    <lineage>
        <taxon>Eukaryota</taxon>
        <taxon>Metazoa</taxon>
        <taxon>Ecdysozoa</taxon>
        <taxon>Nematoda</taxon>
        <taxon>Chromadorea</taxon>
        <taxon>Rhabditida</taxon>
        <taxon>Spirurina</taxon>
        <taxon>Ascaridomorpha</taxon>
        <taxon>Ascaridoidea</taxon>
        <taxon>Toxocaridae</taxon>
        <taxon>Toxocara</taxon>
    </lineage>
</organism>
<accession>A0A0B2V055</accession>
<keyword evidence="1" id="KW-1133">Transmembrane helix</keyword>
<comment type="caution">
    <text evidence="2">The sequence shown here is derived from an EMBL/GenBank/DDBJ whole genome shotgun (WGS) entry which is preliminary data.</text>
</comment>
<reference evidence="2 3" key="1">
    <citation type="submission" date="2014-11" db="EMBL/GenBank/DDBJ databases">
        <title>Genetic blueprint of the zoonotic pathogen Toxocara canis.</title>
        <authorList>
            <person name="Zhu X.-Q."/>
            <person name="Korhonen P.K."/>
            <person name="Cai H."/>
            <person name="Young N.D."/>
            <person name="Nejsum P."/>
            <person name="von Samson-Himmelstjerna G."/>
            <person name="Boag P.R."/>
            <person name="Tan P."/>
            <person name="Li Q."/>
            <person name="Min J."/>
            <person name="Yang Y."/>
            <person name="Wang X."/>
            <person name="Fang X."/>
            <person name="Hall R.S."/>
            <person name="Hofmann A."/>
            <person name="Sternberg P.W."/>
            <person name="Jex A.R."/>
            <person name="Gasser R.B."/>
        </authorList>
    </citation>
    <scope>NUCLEOTIDE SEQUENCE [LARGE SCALE GENOMIC DNA]</scope>
    <source>
        <strain evidence="2">PN_DK_2014</strain>
    </source>
</reference>
<protein>
    <submittedName>
        <fullName evidence="2">Uncharacterized protein</fullName>
    </submittedName>
</protein>
<dbReference type="Proteomes" id="UP000031036">
    <property type="component" value="Unassembled WGS sequence"/>
</dbReference>
<feature type="transmembrane region" description="Helical" evidence="1">
    <location>
        <begin position="12"/>
        <end position="31"/>
    </location>
</feature>
<dbReference type="EMBL" id="JPKZ01002781">
    <property type="protein sequence ID" value="KHN75128.1"/>
    <property type="molecule type" value="Genomic_DNA"/>
</dbReference>
<name>A0A0B2V055_TOXCA</name>
<feature type="non-terminal residue" evidence="2">
    <location>
        <position position="101"/>
    </location>
</feature>
<evidence type="ECO:0000313" key="2">
    <source>
        <dbReference type="EMBL" id="KHN75128.1"/>
    </source>
</evidence>
<keyword evidence="1" id="KW-0472">Membrane</keyword>
<evidence type="ECO:0000256" key="1">
    <source>
        <dbReference type="SAM" id="Phobius"/>
    </source>
</evidence>
<proteinExistence type="predicted"/>
<keyword evidence="3" id="KW-1185">Reference proteome</keyword>
<evidence type="ECO:0000313" key="3">
    <source>
        <dbReference type="Proteomes" id="UP000031036"/>
    </source>
</evidence>